<keyword evidence="1" id="KW-0732">Signal</keyword>
<accession>A0A016QUD7</accession>
<feature type="signal peptide" evidence="1">
    <location>
        <begin position="1"/>
        <end position="17"/>
    </location>
</feature>
<keyword evidence="3" id="KW-1185">Reference proteome</keyword>
<sequence>MKTLLTALLLAVPAAHAQTVQPASVPAASTPAATTALRLTAQPGTSVQLTTSVRTQLTLEDLQVTGPGGQKMEAAQLARMRADIQRGLSGAATQTTAVKTFYKVQGRAADGTVTLLNTAATSVPGQPAINIRIVQTVAPNGQTRVTRAESDNPAVQSALQALSPEVLRAQVNTGGSDLTSLYGQTFTAGQPRTQTTTVDAQALMGSLIGALTASLGEGNPLGNVKASPLTVRTTTTYRGTAAGGQRIFDVSSNLGTWTVELGDLQSKTMPLRMRLELLGGQQSGQSLYRPDGLPAGQSMTQTMRMRMTMTQPDGSQMQMVLRLNQNMQAR</sequence>
<dbReference type="Proteomes" id="UP000020492">
    <property type="component" value="Unassembled WGS sequence"/>
</dbReference>
<comment type="caution">
    <text evidence="2">The sequence shown here is derived from an EMBL/GenBank/DDBJ whole genome shotgun (WGS) entry which is preliminary data.</text>
</comment>
<evidence type="ECO:0000313" key="2">
    <source>
        <dbReference type="EMBL" id="EYB69409.1"/>
    </source>
</evidence>
<reference evidence="2 3" key="1">
    <citation type="submission" date="2014-03" db="EMBL/GenBank/DDBJ databases">
        <title>Draft genome sequence of Deinococcus phoenicis 1P10ME.</title>
        <authorList>
            <person name="Stepanov V.G."/>
            <person name="Vaishampayan P."/>
            <person name="Venkateswaran K."/>
            <person name="Fox G.E."/>
        </authorList>
    </citation>
    <scope>NUCLEOTIDE SEQUENCE [LARGE SCALE GENOMIC DNA]</scope>
    <source>
        <strain evidence="2 3">1P10ME</strain>
    </source>
</reference>
<proteinExistence type="predicted"/>
<name>A0A016QUD7_9DEIO</name>
<evidence type="ECO:0000256" key="1">
    <source>
        <dbReference type="SAM" id="SignalP"/>
    </source>
</evidence>
<feature type="chain" id="PRO_5001488397" evidence="1">
    <location>
        <begin position="18"/>
        <end position="330"/>
    </location>
</feature>
<dbReference type="PATRIC" id="fig|1476583.3.peg.548"/>
<dbReference type="AlphaFoldDB" id="A0A016QUD7"/>
<evidence type="ECO:0000313" key="3">
    <source>
        <dbReference type="Proteomes" id="UP000020492"/>
    </source>
</evidence>
<dbReference type="OrthoDB" id="70880at2"/>
<organism evidence="2 3">
    <name type="scientific">Deinococcus phoenicis</name>
    <dbReference type="NCBI Taxonomy" id="1476583"/>
    <lineage>
        <taxon>Bacteria</taxon>
        <taxon>Thermotogati</taxon>
        <taxon>Deinococcota</taxon>
        <taxon>Deinococci</taxon>
        <taxon>Deinococcales</taxon>
        <taxon>Deinococcaceae</taxon>
        <taxon>Deinococcus</taxon>
    </lineage>
</organism>
<gene>
    <name evidence="2" type="ORF">DEIPH_ctg008orf0144</name>
</gene>
<dbReference type="RefSeq" id="WP_034353429.1">
    <property type="nucleotide sequence ID" value="NZ_JHAC01000008.1"/>
</dbReference>
<dbReference type="EMBL" id="JHAC01000008">
    <property type="protein sequence ID" value="EYB69409.1"/>
    <property type="molecule type" value="Genomic_DNA"/>
</dbReference>
<protein>
    <submittedName>
        <fullName evidence="2">Uncharacterized protein</fullName>
    </submittedName>
</protein>